<feature type="domain" description="Type I restriction enzyme R protein N-terminal" evidence="1">
    <location>
        <begin position="52"/>
        <end position="121"/>
    </location>
</feature>
<dbReference type="OrthoDB" id="9148007at2"/>
<gene>
    <name evidence="2" type="ORF">EA58_07205</name>
</gene>
<dbReference type="GO" id="GO:0008168">
    <property type="term" value="F:methyltransferase activity"/>
    <property type="evidence" value="ECO:0007669"/>
    <property type="project" value="UniProtKB-KW"/>
</dbReference>
<dbReference type="GO" id="GO:0032259">
    <property type="term" value="P:methylation"/>
    <property type="evidence" value="ECO:0007669"/>
    <property type="project" value="UniProtKB-KW"/>
</dbReference>
<dbReference type="PIRSF" id="PIRSF035009">
    <property type="entry name" value="UCP035009_HSDR_N"/>
    <property type="match status" value="1"/>
</dbReference>
<accession>A0A066RP88</accession>
<proteinExistence type="predicted"/>
<dbReference type="GO" id="GO:0005524">
    <property type="term" value="F:ATP binding"/>
    <property type="evidence" value="ECO:0007669"/>
    <property type="project" value="UniProtKB-KW"/>
</dbReference>
<dbReference type="Pfam" id="PF13588">
    <property type="entry name" value="HSDR_N_2"/>
    <property type="match status" value="1"/>
</dbReference>
<organism evidence="2 3">
    <name type="scientific">Photobacterium galatheae</name>
    <dbReference type="NCBI Taxonomy" id="1654360"/>
    <lineage>
        <taxon>Bacteria</taxon>
        <taxon>Pseudomonadati</taxon>
        <taxon>Pseudomonadota</taxon>
        <taxon>Gammaproteobacteria</taxon>
        <taxon>Vibrionales</taxon>
        <taxon>Vibrionaceae</taxon>
        <taxon>Photobacterium</taxon>
    </lineage>
</organism>
<dbReference type="Proteomes" id="UP000027192">
    <property type="component" value="Unassembled WGS sequence"/>
</dbReference>
<protein>
    <submittedName>
        <fullName evidence="2">Restriction endonuclease or methylase</fullName>
    </submittedName>
</protein>
<keyword evidence="2" id="KW-0808">Transferase</keyword>
<dbReference type="InterPro" id="IPR029464">
    <property type="entry name" value="HSDR_N"/>
</dbReference>
<evidence type="ECO:0000313" key="2">
    <source>
        <dbReference type="EMBL" id="KDM92270.1"/>
    </source>
</evidence>
<sequence>MDFIERLQTLAKKVEQFAGTLATEEATKTALVMPFLHSVLGYDVFNPQEVIPEFTADTATKKGEKVDYALMKDGEVQILIECKKFGDELSTKHAGQLFRYFSVTNARIAILTNGVKYQFFTDLDAPNKMDEKPFLTLDLENLDEHLVPEVKKLTKTSFDVDSVVDAAGELKYTSQIKKVLGDQFNHPEEDFVKFFTSKVYEGVQTPKVKAQFMDLTQKALKQFLNDSINARLQSAMGSESKVSQVESVSLLNDEEVEKEGDSKIVTTEEEIEGFNVVKAILRQKLDVSRIHSRDTQSYFGVLLDDNNRKPLCRLHFNAKQKYLGVIGEDKKETRYPIDCVDDLFNHTDLLLSVAERYMQPEPSVS</sequence>
<keyword evidence="3" id="KW-1185">Reference proteome</keyword>
<dbReference type="AlphaFoldDB" id="A0A066RP88"/>
<keyword evidence="2" id="KW-0540">Nuclease</keyword>
<reference evidence="2 3" key="1">
    <citation type="submission" date="2014-04" db="EMBL/GenBank/DDBJ databases">
        <title>Draft genome sequence of Photobacterium halotolerans S2753: a solonamide, ngercheumicin and holomycin producer.</title>
        <authorList>
            <person name="Machado H.R."/>
            <person name="Gram L."/>
        </authorList>
    </citation>
    <scope>NUCLEOTIDE SEQUENCE [LARGE SCALE GENOMIC DNA]</scope>
    <source>
        <strain evidence="2 3">S2753</strain>
    </source>
</reference>
<name>A0A066RP88_9GAMM</name>
<evidence type="ECO:0000259" key="1">
    <source>
        <dbReference type="Pfam" id="PF13588"/>
    </source>
</evidence>
<dbReference type="GO" id="GO:0009035">
    <property type="term" value="F:type I site-specific deoxyribonuclease activity"/>
    <property type="evidence" value="ECO:0007669"/>
    <property type="project" value="UniProtKB-EC"/>
</dbReference>
<keyword evidence="2" id="KW-0378">Hydrolase</keyword>
<keyword evidence="2" id="KW-0255">Endonuclease</keyword>
<keyword evidence="2" id="KW-0489">Methyltransferase</keyword>
<comment type="caution">
    <text evidence="2">The sequence shown here is derived from an EMBL/GenBank/DDBJ whole genome shotgun (WGS) entry which is preliminary data.</text>
</comment>
<evidence type="ECO:0000313" key="3">
    <source>
        <dbReference type="Proteomes" id="UP000027192"/>
    </source>
</evidence>
<dbReference type="InterPro" id="IPR017035">
    <property type="entry name" value="UCP035009_HsdR_All3000-type"/>
</dbReference>
<dbReference type="EMBL" id="JMIB01000010">
    <property type="protein sequence ID" value="KDM92270.1"/>
    <property type="molecule type" value="Genomic_DNA"/>
</dbReference>
<dbReference type="GO" id="GO:0009307">
    <property type="term" value="P:DNA restriction-modification system"/>
    <property type="evidence" value="ECO:0007669"/>
    <property type="project" value="UniProtKB-KW"/>
</dbReference>
<dbReference type="GO" id="GO:0003677">
    <property type="term" value="F:DNA binding"/>
    <property type="evidence" value="ECO:0007669"/>
    <property type="project" value="UniProtKB-KW"/>
</dbReference>
<dbReference type="RefSeq" id="WP_036750700.1">
    <property type="nucleotide sequence ID" value="NZ_JAGSGC010000012.1"/>
</dbReference>